<evidence type="ECO:0000313" key="3">
    <source>
        <dbReference type="Proteomes" id="UP000789595"/>
    </source>
</evidence>
<keyword evidence="3" id="KW-1185">Reference proteome</keyword>
<reference evidence="2" key="1">
    <citation type="submission" date="2021-11" db="EMBL/GenBank/DDBJ databases">
        <authorList>
            <consortium name="Genoscope - CEA"/>
            <person name="William W."/>
        </authorList>
    </citation>
    <scope>NUCLEOTIDE SEQUENCE</scope>
</reference>
<proteinExistence type="predicted"/>
<sequence length="289" mass="31642">MRRYIGCPCSLHLAFYALLRAANADLRRPGSQRAREDVGAAFPCASTYYNEGELIEKRHFAAGARGRVAYVAGLEHTGHHLWHDGVFKQPGPWRNAYDAYDVGDRATTCADDAKLEKALRADLARTQGDVLLHLPSCSYPCGTAPACPPATWDPDLPWLAAATEAAGFDLRVIVATRRPRDIVRDPYNGFTAGRIATLTRSCRRLEAQLRRLDPRFLVCAPYPDAYANATKLSRFLGVDVRPAVAATFRPSKRDDSGALARADRDARAAFGLLEGCSRALDAVCSSLSY</sequence>
<accession>A0A8J2T381</accession>
<feature type="chain" id="PRO_5035173856" description="SGNH domain-containing protein" evidence="1">
    <location>
        <begin position="25"/>
        <end position="289"/>
    </location>
</feature>
<dbReference type="AlphaFoldDB" id="A0A8J2T381"/>
<organism evidence="2 3">
    <name type="scientific">Pelagomonas calceolata</name>
    <dbReference type="NCBI Taxonomy" id="35677"/>
    <lineage>
        <taxon>Eukaryota</taxon>
        <taxon>Sar</taxon>
        <taxon>Stramenopiles</taxon>
        <taxon>Ochrophyta</taxon>
        <taxon>Pelagophyceae</taxon>
        <taxon>Pelagomonadales</taxon>
        <taxon>Pelagomonadaceae</taxon>
        <taxon>Pelagomonas</taxon>
    </lineage>
</organism>
<dbReference type="Proteomes" id="UP000789595">
    <property type="component" value="Unassembled WGS sequence"/>
</dbReference>
<comment type="caution">
    <text evidence="2">The sequence shown here is derived from an EMBL/GenBank/DDBJ whole genome shotgun (WGS) entry which is preliminary data.</text>
</comment>
<keyword evidence="1" id="KW-0732">Signal</keyword>
<feature type="signal peptide" evidence="1">
    <location>
        <begin position="1"/>
        <end position="24"/>
    </location>
</feature>
<evidence type="ECO:0000256" key="1">
    <source>
        <dbReference type="SAM" id="SignalP"/>
    </source>
</evidence>
<dbReference type="EMBL" id="CAKKNE010000006">
    <property type="protein sequence ID" value="CAH0380318.1"/>
    <property type="molecule type" value="Genomic_DNA"/>
</dbReference>
<protein>
    <recommendedName>
        <fullName evidence="4">SGNH domain-containing protein</fullName>
    </recommendedName>
</protein>
<evidence type="ECO:0008006" key="4">
    <source>
        <dbReference type="Google" id="ProtNLM"/>
    </source>
</evidence>
<name>A0A8J2T381_9STRA</name>
<gene>
    <name evidence="2" type="ORF">PECAL_6P19620</name>
</gene>
<evidence type="ECO:0000313" key="2">
    <source>
        <dbReference type="EMBL" id="CAH0380318.1"/>
    </source>
</evidence>